<proteinExistence type="inferred from homology"/>
<dbReference type="InterPro" id="IPR008335">
    <property type="entry name" value="Mopterin_OxRdtase_euk"/>
</dbReference>
<dbReference type="SUPFAM" id="SSF55856">
    <property type="entry name" value="Cytochrome b5-like heme/steroid binding domain"/>
    <property type="match status" value="1"/>
</dbReference>
<evidence type="ECO:0000256" key="7">
    <source>
        <dbReference type="RuleBase" id="RU362121"/>
    </source>
</evidence>
<name>A0A078ART1_STYLE</name>
<keyword evidence="5" id="KW-0560">Oxidoreductase</keyword>
<evidence type="ECO:0000313" key="9">
    <source>
        <dbReference type="EMBL" id="CDW84696.1"/>
    </source>
</evidence>
<keyword evidence="4 7" id="KW-0479">Metal-binding</keyword>
<dbReference type="AlphaFoldDB" id="A0A078ART1"/>
<accession>A0A078ART1</accession>
<dbReference type="OMA" id="TWHVAEL"/>
<dbReference type="Pfam" id="PF00173">
    <property type="entry name" value="Cyt-b5"/>
    <property type="match status" value="1"/>
</dbReference>
<dbReference type="GO" id="GO:0006790">
    <property type="term" value="P:sulfur compound metabolic process"/>
    <property type="evidence" value="ECO:0007669"/>
    <property type="project" value="TreeGrafter"/>
</dbReference>
<dbReference type="InParanoid" id="A0A078ART1"/>
<dbReference type="Gene3D" id="2.60.40.650">
    <property type="match status" value="1"/>
</dbReference>
<sequence length="469" mass="54113">MKDRIWVSYKDSVYDITDFIKAHPGGTEKILLSSGGQLEGFFKFYPFHQKDHVQKLLSQYKIGILHEDDRVKQSANGNDIDEEEEMLKQLRSKELITLQEVPLIAETNPIYLRQHFITPVSEMFIRNHQKIPQRIDPEYFKLKVFENKNKKAKYTLDDLKSNFQPKTVMSTIACSGNRRGGLKNIYPTIQGNNWTYGAIANCYFTGVSIIDLLKDLGYDLEQIKDKHLVVEGLDIDVQGKHFQVSVPISHVIDPLNEVILAYAQNGEELIQDHGYPLRLIVPGFVGVRNCKWVYKLSISDEEATSAQQKENYKFIQERDSSKIDYSKYKPIFAYIINSAITYPLDKESMIVEKDSPCIYLKGWATGNPHLGTPVKEVQISFDNGQTWEQAQITHKEVKDHKHSKIFSWVLWEYKIDVNRFQSNQPIKASVRSVDLNGDTQLKSIEELYNLKGLLNNSPHSVEFQFVIKE</sequence>
<organism evidence="9 10">
    <name type="scientific">Stylonychia lemnae</name>
    <name type="common">Ciliate</name>
    <dbReference type="NCBI Taxonomy" id="5949"/>
    <lineage>
        <taxon>Eukaryota</taxon>
        <taxon>Sar</taxon>
        <taxon>Alveolata</taxon>
        <taxon>Ciliophora</taxon>
        <taxon>Intramacronucleata</taxon>
        <taxon>Spirotrichea</taxon>
        <taxon>Stichotrichia</taxon>
        <taxon>Sporadotrichida</taxon>
        <taxon>Oxytrichidae</taxon>
        <taxon>Stylonychinae</taxon>
        <taxon>Stylonychia</taxon>
    </lineage>
</organism>
<dbReference type="Pfam" id="PF03404">
    <property type="entry name" value="Mo-co_dimer"/>
    <property type="match status" value="1"/>
</dbReference>
<dbReference type="PANTHER" id="PTHR19372">
    <property type="entry name" value="SULFITE REDUCTASE"/>
    <property type="match status" value="1"/>
</dbReference>
<evidence type="ECO:0000256" key="6">
    <source>
        <dbReference type="ARBA" id="ARBA00023004"/>
    </source>
</evidence>
<dbReference type="GO" id="GO:0030151">
    <property type="term" value="F:molybdenum ion binding"/>
    <property type="evidence" value="ECO:0007669"/>
    <property type="project" value="InterPro"/>
</dbReference>
<gene>
    <name evidence="9" type="primary">Contig16958.g18060</name>
    <name evidence="9" type="ORF">STYLEM_13762</name>
</gene>
<dbReference type="GO" id="GO:0008482">
    <property type="term" value="F:sulfite oxidase activity"/>
    <property type="evidence" value="ECO:0007669"/>
    <property type="project" value="TreeGrafter"/>
</dbReference>
<protein>
    <submittedName>
        <fullName evidence="9">Probable sulfite mitochondrial-like</fullName>
    </submittedName>
</protein>
<evidence type="ECO:0000256" key="5">
    <source>
        <dbReference type="ARBA" id="ARBA00023002"/>
    </source>
</evidence>
<evidence type="ECO:0000256" key="1">
    <source>
        <dbReference type="ARBA" id="ARBA00001924"/>
    </source>
</evidence>
<keyword evidence="10" id="KW-1185">Reference proteome</keyword>
<evidence type="ECO:0000256" key="2">
    <source>
        <dbReference type="ARBA" id="ARBA00022505"/>
    </source>
</evidence>
<keyword evidence="3 7" id="KW-0349">Heme</keyword>
<dbReference type="EMBL" id="CCKQ01013071">
    <property type="protein sequence ID" value="CDW84696.1"/>
    <property type="molecule type" value="Genomic_DNA"/>
</dbReference>
<dbReference type="OrthoDB" id="260519at2759"/>
<dbReference type="PROSITE" id="PS00191">
    <property type="entry name" value="CYTOCHROME_B5_1"/>
    <property type="match status" value="1"/>
</dbReference>
<comment type="cofactor">
    <cofactor evidence="1">
        <name>Mo-molybdopterin</name>
        <dbReference type="ChEBI" id="CHEBI:71302"/>
    </cofactor>
</comment>
<evidence type="ECO:0000256" key="4">
    <source>
        <dbReference type="ARBA" id="ARBA00022723"/>
    </source>
</evidence>
<dbReference type="InterPro" id="IPR000572">
    <property type="entry name" value="OxRdtase_Mopterin-bd_dom"/>
</dbReference>
<dbReference type="PRINTS" id="PR00407">
    <property type="entry name" value="EUMOPTERIN"/>
</dbReference>
<reference evidence="9 10" key="1">
    <citation type="submission" date="2014-06" db="EMBL/GenBank/DDBJ databases">
        <authorList>
            <person name="Swart Estienne"/>
        </authorList>
    </citation>
    <scope>NUCLEOTIDE SEQUENCE [LARGE SCALE GENOMIC DNA]</scope>
    <source>
        <strain evidence="9 10">130c</strain>
    </source>
</reference>
<keyword evidence="6 7" id="KW-0408">Iron</keyword>
<dbReference type="SMART" id="SM01117">
    <property type="entry name" value="Cyt-b5"/>
    <property type="match status" value="1"/>
</dbReference>
<dbReference type="InterPro" id="IPR014756">
    <property type="entry name" value="Ig_E-set"/>
</dbReference>
<dbReference type="InterPro" id="IPR036400">
    <property type="entry name" value="Cyt_B5-like_heme/steroid_sf"/>
</dbReference>
<dbReference type="PANTHER" id="PTHR19372:SF7">
    <property type="entry name" value="SULFITE OXIDASE, MITOCHONDRIAL"/>
    <property type="match status" value="1"/>
</dbReference>
<dbReference type="PRINTS" id="PR00363">
    <property type="entry name" value="CYTOCHROMEB5"/>
</dbReference>
<dbReference type="SUPFAM" id="SSF81296">
    <property type="entry name" value="E set domains"/>
    <property type="match status" value="1"/>
</dbReference>
<dbReference type="GO" id="GO:0020037">
    <property type="term" value="F:heme binding"/>
    <property type="evidence" value="ECO:0007669"/>
    <property type="project" value="UniProtKB-UniRule"/>
</dbReference>
<dbReference type="Gene3D" id="3.10.120.10">
    <property type="entry name" value="Cytochrome b5-like heme/steroid binding domain"/>
    <property type="match status" value="1"/>
</dbReference>
<dbReference type="GO" id="GO:0005739">
    <property type="term" value="C:mitochondrion"/>
    <property type="evidence" value="ECO:0007669"/>
    <property type="project" value="TreeGrafter"/>
</dbReference>
<dbReference type="PROSITE" id="PS50255">
    <property type="entry name" value="CYTOCHROME_B5_2"/>
    <property type="match status" value="1"/>
</dbReference>
<dbReference type="InterPro" id="IPR036374">
    <property type="entry name" value="OxRdtase_Mopterin-bd_sf"/>
</dbReference>
<evidence type="ECO:0000259" key="8">
    <source>
        <dbReference type="PROSITE" id="PS50255"/>
    </source>
</evidence>
<dbReference type="InterPro" id="IPR005066">
    <property type="entry name" value="MoCF_OxRdtse_dimer"/>
</dbReference>
<evidence type="ECO:0000313" key="10">
    <source>
        <dbReference type="Proteomes" id="UP000039865"/>
    </source>
</evidence>
<dbReference type="SUPFAM" id="SSF56524">
    <property type="entry name" value="Oxidoreductase molybdopterin-binding domain"/>
    <property type="match status" value="1"/>
</dbReference>
<dbReference type="FunFam" id="3.10.120.10:FF:000007">
    <property type="entry name" value="Sulfite oxidase, mitochondrial"/>
    <property type="match status" value="1"/>
</dbReference>
<dbReference type="Gene3D" id="3.90.420.10">
    <property type="entry name" value="Oxidoreductase, molybdopterin-binding domain"/>
    <property type="match status" value="1"/>
</dbReference>
<dbReference type="InterPro" id="IPR018506">
    <property type="entry name" value="Cyt_B5_heme-BS"/>
</dbReference>
<evidence type="ECO:0000256" key="3">
    <source>
        <dbReference type="ARBA" id="ARBA00022617"/>
    </source>
</evidence>
<dbReference type="Pfam" id="PF00174">
    <property type="entry name" value="Oxidored_molyb"/>
    <property type="match status" value="1"/>
</dbReference>
<dbReference type="InterPro" id="IPR001199">
    <property type="entry name" value="Cyt_B5-like_heme/steroid-bd"/>
</dbReference>
<dbReference type="GO" id="GO:0043546">
    <property type="term" value="F:molybdopterin cofactor binding"/>
    <property type="evidence" value="ECO:0007669"/>
    <property type="project" value="TreeGrafter"/>
</dbReference>
<comment type="similarity">
    <text evidence="7">Belongs to the cytochrome b5 family.</text>
</comment>
<dbReference type="Proteomes" id="UP000039865">
    <property type="component" value="Unassembled WGS sequence"/>
</dbReference>
<keyword evidence="2" id="KW-0500">Molybdenum</keyword>
<feature type="domain" description="Cytochrome b5 heme-binding" evidence="8">
    <location>
        <begin position="1"/>
        <end position="66"/>
    </location>
</feature>